<name>A0A8K1LC35_9PASS</name>
<feature type="domain" description="Ig-like" evidence="2">
    <location>
        <begin position="74"/>
        <end position="137"/>
    </location>
</feature>
<dbReference type="InterPro" id="IPR007110">
    <property type="entry name" value="Ig-like_dom"/>
</dbReference>
<evidence type="ECO:0000313" key="3">
    <source>
        <dbReference type="EMBL" id="TRZ08626.1"/>
    </source>
</evidence>
<feature type="compositionally biased region" description="Polar residues" evidence="1">
    <location>
        <begin position="36"/>
        <end position="48"/>
    </location>
</feature>
<gene>
    <name evidence="3" type="ORF">HGM15179_018487</name>
</gene>
<dbReference type="EMBL" id="SWJQ01001290">
    <property type="protein sequence ID" value="TRZ08626.1"/>
    <property type="molecule type" value="Genomic_DNA"/>
</dbReference>
<sequence>MLHQCSTEKCLGTETTPHHQVLLPLQGHPYPGPVPSSFQPRPSASLVSPQGMPCPHPAVPSSMVALAGWCPLSPAGAQTTQLLVEPPLTPAVLEDQVTLTCQASGTTGATTWYKDWQRWGQEGPDYFLVNEIGTYMCDRSGTGLSSPVRVLNGGFGCPQPGTCWTRGLWVGSAPWVTPW</sequence>
<comment type="caution">
    <text evidence="3">The sequence shown here is derived from an EMBL/GenBank/DDBJ whole genome shotgun (WGS) entry which is preliminary data.</text>
</comment>
<proteinExistence type="predicted"/>
<dbReference type="Gene3D" id="2.60.40.10">
    <property type="entry name" value="Immunoglobulins"/>
    <property type="match status" value="1"/>
</dbReference>
<dbReference type="OrthoDB" id="6151406at2759"/>
<reference evidence="3" key="1">
    <citation type="submission" date="2019-04" db="EMBL/GenBank/DDBJ databases">
        <title>Genome assembly of Zosterops borbonicus 15179.</title>
        <authorList>
            <person name="Leroy T."/>
            <person name="Anselmetti Y."/>
            <person name="Tilak M.-K."/>
            <person name="Nabholz B."/>
        </authorList>
    </citation>
    <scope>NUCLEOTIDE SEQUENCE</scope>
    <source>
        <strain evidence="3">HGM_15179</strain>
        <tissue evidence="3">Muscle</tissue>
    </source>
</reference>
<dbReference type="InterPro" id="IPR013783">
    <property type="entry name" value="Ig-like_fold"/>
</dbReference>
<evidence type="ECO:0000259" key="2">
    <source>
        <dbReference type="PROSITE" id="PS50835"/>
    </source>
</evidence>
<dbReference type="SUPFAM" id="SSF48726">
    <property type="entry name" value="Immunoglobulin"/>
    <property type="match status" value="1"/>
</dbReference>
<protein>
    <recommendedName>
        <fullName evidence="2">Ig-like domain-containing protein</fullName>
    </recommendedName>
</protein>
<keyword evidence="4" id="KW-1185">Reference proteome</keyword>
<evidence type="ECO:0000256" key="1">
    <source>
        <dbReference type="SAM" id="MobiDB-lite"/>
    </source>
</evidence>
<accession>A0A8K1LC35</accession>
<dbReference type="InterPro" id="IPR036179">
    <property type="entry name" value="Ig-like_dom_sf"/>
</dbReference>
<feature type="region of interest" description="Disordered" evidence="1">
    <location>
        <begin position="23"/>
        <end position="49"/>
    </location>
</feature>
<dbReference type="AlphaFoldDB" id="A0A8K1LC35"/>
<evidence type="ECO:0000313" key="4">
    <source>
        <dbReference type="Proteomes" id="UP000796761"/>
    </source>
</evidence>
<dbReference type="PROSITE" id="PS50835">
    <property type="entry name" value="IG_LIKE"/>
    <property type="match status" value="1"/>
</dbReference>
<dbReference type="Proteomes" id="UP000796761">
    <property type="component" value="Unassembled WGS sequence"/>
</dbReference>
<organism evidence="3 4">
    <name type="scientific">Zosterops borbonicus</name>
    <dbReference type="NCBI Taxonomy" id="364589"/>
    <lineage>
        <taxon>Eukaryota</taxon>
        <taxon>Metazoa</taxon>
        <taxon>Chordata</taxon>
        <taxon>Craniata</taxon>
        <taxon>Vertebrata</taxon>
        <taxon>Euteleostomi</taxon>
        <taxon>Archelosauria</taxon>
        <taxon>Archosauria</taxon>
        <taxon>Dinosauria</taxon>
        <taxon>Saurischia</taxon>
        <taxon>Theropoda</taxon>
        <taxon>Coelurosauria</taxon>
        <taxon>Aves</taxon>
        <taxon>Neognathae</taxon>
        <taxon>Neoaves</taxon>
        <taxon>Telluraves</taxon>
        <taxon>Australaves</taxon>
        <taxon>Passeriformes</taxon>
        <taxon>Sylvioidea</taxon>
        <taxon>Zosteropidae</taxon>
        <taxon>Zosterops</taxon>
    </lineage>
</organism>